<evidence type="ECO:0000313" key="2">
    <source>
        <dbReference type="Proteomes" id="UP001153331"/>
    </source>
</evidence>
<accession>A0ACC2ILQ5</accession>
<evidence type="ECO:0000313" key="1">
    <source>
        <dbReference type="EMBL" id="KAJ8116037.1"/>
    </source>
</evidence>
<dbReference type="EMBL" id="JAPHNI010000111">
    <property type="protein sequence ID" value="KAJ8116037.1"/>
    <property type="molecule type" value="Genomic_DNA"/>
</dbReference>
<dbReference type="Proteomes" id="UP001153331">
    <property type="component" value="Unassembled WGS sequence"/>
</dbReference>
<organism evidence="1 2">
    <name type="scientific">Boeremia exigua</name>
    <dbReference type="NCBI Taxonomy" id="749465"/>
    <lineage>
        <taxon>Eukaryota</taxon>
        <taxon>Fungi</taxon>
        <taxon>Dikarya</taxon>
        <taxon>Ascomycota</taxon>
        <taxon>Pezizomycotina</taxon>
        <taxon>Dothideomycetes</taxon>
        <taxon>Pleosporomycetidae</taxon>
        <taxon>Pleosporales</taxon>
        <taxon>Pleosporineae</taxon>
        <taxon>Didymellaceae</taxon>
        <taxon>Boeremia</taxon>
    </lineage>
</organism>
<proteinExistence type="predicted"/>
<gene>
    <name evidence="1" type="ORF">OPT61_g2458</name>
</gene>
<name>A0ACC2ILQ5_9PLEO</name>
<protein>
    <submittedName>
        <fullName evidence="1">Uncharacterized protein</fullName>
    </submittedName>
</protein>
<comment type="caution">
    <text evidence="1">The sequence shown here is derived from an EMBL/GenBank/DDBJ whole genome shotgun (WGS) entry which is preliminary data.</text>
</comment>
<sequence>MLTDSIRREEGAITPQKSKARSFSDSTPRLEPSPKFREPRASKDDHTIVAGPSTPRRPDFLSRGLSLQMPPRELPMPSPAHFAARVPLSPQLDARNTYASPASLLPRRSRGAEFSRACTNLHHSTLPDQSSPDSSPTITQKGIKIPSRRPRANSMIMDSPNMNGHGAWSNGGRTAPSSSVGSINMLGSEDSSSSSDEIDPMEPEDTDDPMIMTPQAAKTHNIFAGGPPVSNSPFANMFSPGGIPNFMSIQRARLRKGRSRKSSSSASGHSSLASPGGPASPPNSKSEGYFSREAVLRREGTRRESLSLFTNDLHISSGNDSGDEASTMPQTPGVIRRAVTRRGNLLPKSRQFGRIKAELFDEAAPVDSETRREAEIIRQVRESDTDIERPSHTAQSSPSLLPTVPGLDGPLEGVPEEESEGSISLDGSTTKGLFGIFGSLNTGRSSTGTDFWNQRLAQTPPPPSFPRAESSAMSEDMTMDSPIISSNNGFGMPAPDQSVNLGWTSRASTPQSMNPPTAADGLKKSNKRRRDDDFDEHSLKRRAVSPGLSVHNSPVISQSPSQRDGSLWGTTATTKASRETSISGQSNGERSNSGGSMSMTPTLGPKRVGLQGMTDTSDGLMNMSIDLHSATPATTPLRRDNVPTELPENSREYDMSRTSALGSFVESAPPGELADVTKAIKSILGDGNVETELAPAYQKYNEEQFTTTKLPGGSTEILVSPYNSLGDGRYYDVETQSSFDFDHATQKASAVQSYVVESQHDDLVKSLVKGLASHAAEHYPKSSYGVFPIEDDEQLALVVVANKYSPTNYWNGRWRSSYFYNPATGSVTGSIKVDVHYYEDGNVRLLTNKDLSLSVNSGASASEVVRQIATVEKKYQEDLNKAFGSLSEGAFKSLRRQLPITRQKIEWEKISGYRLGQDIGGGGRRSYIHNFQRIAGKQYTMVPVSSPGVCSFVYALRIYSTLMVVRQKPLLSSAASTRLWGRRHKDMLLRERQSYKEEGTMDGVNNASHWHWDSGNRLVPQVTSAPWLDLPEQDTPRCFDAIFGDELMLHATTMEA</sequence>
<reference evidence="1" key="1">
    <citation type="submission" date="2022-11" db="EMBL/GenBank/DDBJ databases">
        <title>Genome Sequence of Boeremia exigua.</title>
        <authorList>
            <person name="Buettner E."/>
        </authorList>
    </citation>
    <scope>NUCLEOTIDE SEQUENCE</scope>
    <source>
        <strain evidence="1">CU02</strain>
    </source>
</reference>
<keyword evidence="2" id="KW-1185">Reference proteome</keyword>